<dbReference type="KEGG" id="halc:EY643_02880"/>
<dbReference type="PANTHER" id="PTHR30250">
    <property type="entry name" value="PST FAMILY PREDICTED COLANIC ACID TRANSPORTER"/>
    <property type="match status" value="1"/>
</dbReference>
<organism evidence="8 9">
    <name type="scientific">Halioglobus maricola</name>
    <dbReference type="NCBI Taxonomy" id="2601894"/>
    <lineage>
        <taxon>Bacteria</taxon>
        <taxon>Pseudomonadati</taxon>
        <taxon>Pseudomonadota</taxon>
        <taxon>Gammaproteobacteria</taxon>
        <taxon>Cellvibrionales</taxon>
        <taxon>Halieaceae</taxon>
        <taxon>Halioglobus</taxon>
    </lineage>
</organism>
<evidence type="ECO:0000256" key="4">
    <source>
        <dbReference type="ARBA" id="ARBA00022692"/>
    </source>
</evidence>
<sequence>MSFLGEASRAVRWTGMATSVTTVVGFVQIAVLARILEPDVFGAFAFLTIMVALCEIFTRVGFSDVVIVEQDLSPDQLSTLYWINVFVGLLIYASLYFCAGLLSLAFDYPGISDLARLIGVTLVFGTFGIQFQALMRKSLAFRPLSILNICQALLGAIVAISLAYRGFGILSLVYSVLSVQALRMVVLLGFAKHYGWIPGLVFRPGGVQEQLKFGAFRVGAAIINGFNSRADQIAVGAILGPTALGYYNMAFSIAIKPFSKINPVLTAVATPIFSRIQSDPDAMKRGYRKGLRILMFINAPLLLGYIAVAPEFVDLVLGEGWEPVVRVSQFLVLYVLFRSANNLNLGLMLANGKYRWPLYWNSAILLVLPLSIALVALVTESLEAVAFVMVLGYLSFLVAGYFLTIRVLLGKCGVQYLGDLTLPIVVAALMCFGVVTLSSLVNEVAVLPRLISLVGFGMLLYFLLSLALQRDRCRELLHLIARN</sequence>
<feature type="transmembrane region" description="Helical" evidence="7">
    <location>
        <begin position="170"/>
        <end position="190"/>
    </location>
</feature>
<feature type="transmembrane region" description="Helical" evidence="7">
    <location>
        <begin position="358"/>
        <end position="378"/>
    </location>
</feature>
<name>A0A5P9NFX2_9GAMM</name>
<evidence type="ECO:0000256" key="1">
    <source>
        <dbReference type="ARBA" id="ARBA00004651"/>
    </source>
</evidence>
<evidence type="ECO:0000256" key="6">
    <source>
        <dbReference type="ARBA" id="ARBA00023136"/>
    </source>
</evidence>
<comment type="subcellular location">
    <subcellularLocation>
        <location evidence="1">Cell membrane</location>
        <topology evidence="1">Multi-pass membrane protein</topology>
    </subcellularLocation>
</comment>
<dbReference type="CDD" id="cd13127">
    <property type="entry name" value="MATE_tuaB_like"/>
    <property type="match status" value="1"/>
</dbReference>
<dbReference type="EMBL" id="CP036422">
    <property type="protein sequence ID" value="QFU74682.1"/>
    <property type="molecule type" value="Genomic_DNA"/>
</dbReference>
<keyword evidence="3" id="KW-1003">Cell membrane</keyword>
<feature type="transmembrane region" description="Helical" evidence="7">
    <location>
        <begin position="447"/>
        <end position="468"/>
    </location>
</feature>
<keyword evidence="6 7" id="KW-0472">Membrane</keyword>
<evidence type="ECO:0000313" key="9">
    <source>
        <dbReference type="Proteomes" id="UP000326287"/>
    </source>
</evidence>
<evidence type="ECO:0000313" key="8">
    <source>
        <dbReference type="EMBL" id="QFU74682.1"/>
    </source>
</evidence>
<gene>
    <name evidence="8" type="ORF">EY643_02880</name>
</gene>
<feature type="transmembrane region" description="Helical" evidence="7">
    <location>
        <begin position="114"/>
        <end position="134"/>
    </location>
</feature>
<evidence type="ECO:0000256" key="2">
    <source>
        <dbReference type="ARBA" id="ARBA00007430"/>
    </source>
</evidence>
<feature type="transmembrane region" description="Helical" evidence="7">
    <location>
        <begin position="146"/>
        <end position="164"/>
    </location>
</feature>
<keyword evidence="5 7" id="KW-1133">Transmembrane helix</keyword>
<feature type="transmembrane region" description="Helical" evidence="7">
    <location>
        <begin position="41"/>
        <end position="68"/>
    </location>
</feature>
<keyword evidence="9" id="KW-1185">Reference proteome</keyword>
<dbReference type="InterPro" id="IPR050833">
    <property type="entry name" value="Poly_Biosynth_Transport"/>
</dbReference>
<evidence type="ECO:0000256" key="5">
    <source>
        <dbReference type="ARBA" id="ARBA00022989"/>
    </source>
</evidence>
<feature type="transmembrane region" description="Helical" evidence="7">
    <location>
        <begin position="290"/>
        <end position="308"/>
    </location>
</feature>
<dbReference type="Pfam" id="PF13440">
    <property type="entry name" value="Polysacc_synt_3"/>
    <property type="match status" value="1"/>
</dbReference>
<evidence type="ECO:0000256" key="3">
    <source>
        <dbReference type="ARBA" id="ARBA00022475"/>
    </source>
</evidence>
<dbReference type="PANTHER" id="PTHR30250:SF10">
    <property type="entry name" value="LIPOPOLYSACCHARIDE BIOSYNTHESIS PROTEIN WZXC"/>
    <property type="match status" value="1"/>
</dbReference>
<dbReference type="GO" id="GO:0005886">
    <property type="term" value="C:plasma membrane"/>
    <property type="evidence" value="ECO:0007669"/>
    <property type="project" value="UniProtKB-SubCell"/>
</dbReference>
<comment type="similarity">
    <text evidence="2">Belongs to the polysaccharide synthase family.</text>
</comment>
<keyword evidence="4 7" id="KW-0812">Transmembrane</keyword>
<feature type="transmembrane region" description="Helical" evidence="7">
    <location>
        <begin position="80"/>
        <end position="102"/>
    </location>
</feature>
<dbReference type="Proteomes" id="UP000326287">
    <property type="component" value="Chromosome"/>
</dbReference>
<feature type="transmembrane region" description="Helical" evidence="7">
    <location>
        <begin position="384"/>
        <end position="408"/>
    </location>
</feature>
<protein>
    <submittedName>
        <fullName evidence="8">MOP flippase family protein</fullName>
    </submittedName>
</protein>
<feature type="transmembrane region" description="Helical" evidence="7">
    <location>
        <begin position="420"/>
        <end position="441"/>
    </location>
</feature>
<dbReference type="OrthoDB" id="8538786at2"/>
<proteinExistence type="inferred from homology"/>
<accession>A0A5P9NFX2</accession>
<reference evidence="8 9" key="1">
    <citation type="submission" date="2019-02" db="EMBL/GenBank/DDBJ databases">
        <authorList>
            <person name="Li S.-H."/>
        </authorList>
    </citation>
    <scope>NUCLEOTIDE SEQUENCE [LARGE SCALE GENOMIC DNA]</scope>
    <source>
        <strain evidence="8 9">IMCC14385</strain>
    </source>
</reference>
<evidence type="ECO:0000256" key="7">
    <source>
        <dbReference type="SAM" id="Phobius"/>
    </source>
</evidence>
<dbReference type="AlphaFoldDB" id="A0A5P9NFX2"/>
<feature type="transmembrane region" description="Helical" evidence="7">
    <location>
        <begin position="12"/>
        <end position="35"/>
    </location>
</feature>
<dbReference type="NCBIfam" id="NF007773">
    <property type="entry name" value="PRK10459.1"/>
    <property type="match status" value="1"/>
</dbReference>